<dbReference type="InterPro" id="IPR003846">
    <property type="entry name" value="SelO"/>
</dbReference>
<evidence type="ECO:0000256" key="4">
    <source>
        <dbReference type="ARBA" id="ARBA00022723"/>
    </source>
</evidence>
<feature type="binding site" evidence="8">
    <location>
        <position position="109"/>
    </location>
    <ligand>
        <name>ATP</name>
        <dbReference type="ChEBI" id="CHEBI:30616"/>
    </ligand>
</feature>
<dbReference type="AlphaFoldDB" id="A0AAU7ZRR4"/>
<dbReference type="EC" id="2.7.7.-" evidence="8"/>
<dbReference type="PANTHER" id="PTHR32057">
    <property type="entry name" value="PROTEIN ADENYLYLTRANSFERASE SELO, MITOCHONDRIAL"/>
    <property type="match status" value="1"/>
</dbReference>
<keyword evidence="7 8" id="KW-0460">Magnesium</keyword>
<feature type="binding site" evidence="8">
    <location>
        <position position="130"/>
    </location>
    <ligand>
        <name>ATP</name>
        <dbReference type="ChEBI" id="CHEBI:30616"/>
    </ligand>
</feature>
<evidence type="ECO:0000256" key="5">
    <source>
        <dbReference type="ARBA" id="ARBA00022741"/>
    </source>
</evidence>
<dbReference type="EMBL" id="CP132942">
    <property type="protein sequence ID" value="XCB33668.1"/>
    <property type="molecule type" value="Genomic_DNA"/>
</dbReference>
<feature type="active site" description="Proton acceptor" evidence="8">
    <location>
        <position position="269"/>
    </location>
</feature>
<comment type="catalytic activity">
    <reaction evidence="8">
        <text>L-seryl-[protein] + UTP = O-(5'-uridylyl)-L-seryl-[protein] + diphosphate</text>
        <dbReference type="Rhea" id="RHEA:64604"/>
        <dbReference type="Rhea" id="RHEA-COMP:9863"/>
        <dbReference type="Rhea" id="RHEA-COMP:16635"/>
        <dbReference type="ChEBI" id="CHEBI:29999"/>
        <dbReference type="ChEBI" id="CHEBI:33019"/>
        <dbReference type="ChEBI" id="CHEBI:46398"/>
        <dbReference type="ChEBI" id="CHEBI:156051"/>
    </reaction>
</comment>
<comment type="cofactor">
    <cofactor evidence="8">
        <name>Mg(2+)</name>
        <dbReference type="ChEBI" id="CHEBI:18420"/>
    </cofactor>
    <cofactor evidence="8">
        <name>Mn(2+)</name>
        <dbReference type="ChEBI" id="CHEBI:29035"/>
    </cofactor>
</comment>
<evidence type="ECO:0000256" key="8">
    <source>
        <dbReference type="HAMAP-Rule" id="MF_00692"/>
    </source>
</evidence>
<proteinExistence type="inferred from homology"/>
<protein>
    <recommendedName>
        <fullName evidence="8">Protein nucleotidyltransferase YdiU</fullName>
        <ecNumber evidence="8">2.7.7.-</ecNumber>
    </recommendedName>
    <alternativeName>
        <fullName evidence="8">Protein adenylyltransferase YdiU</fullName>
        <ecNumber evidence="8">2.7.7.108</ecNumber>
    </alternativeName>
    <alternativeName>
        <fullName evidence="8">Protein uridylyltransferase YdiU</fullName>
        <ecNumber evidence="8">2.7.7.-</ecNumber>
    </alternativeName>
</protein>
<comment type="function">
    <text evidence="8">Nucleotidyltransferase involved in the post-translational modification of proteins. It can catalyze the addition of adenosine monophosphate (AMP) or uridine monophosphate (UMP) to a protein, resulting in modifications known as AMPylation and UMPylation.</text>
</comment>
<dbReference type="PANTHER" id="PTHR32057:SF14">
    <property type="entry name" value="PROTEIN ADENYLYLTRANSFERASE SELO, MITOCHONDRIAL"/>
    <property type="match status" value="1"/>
</dbReference>
<reference evidence="9" key="2">
    <citation type="journal article" date="2024" name="Environ. Microbiol.">
        <title>Genome analysis and description of Tunturibacter gen. nov. expands the diversity of Terriglobia in tundra soils.</title>
        <authorList>
            <person name="Messyasz A."/>
            <person name="Mannisto M.K."/>
            <person name="Kerkhof L.J."/>
            <person name="Haggblom M.M."/>
        </authorList>
    </citation>
    <scope>NUCLEOTIDE SEQUENCE</scope>
    <source>
        <strain evidence="9">X5P6</strain>
    </source>
</reference>
<feature type="binding site" evidence="8">
    <location>
        <position position="270"/>
    </location>
    <ligand>
        <name>Mg(2+)</name>
        <dbReference type="ChEBI" id="CHEBI:18420"/>
    </ligand>
</feature>
<feature type="binding site" evidence="8">
    <location>
        <position position="110"/>
    </location>
    <ligand>
        <name>ATP</name>
        <dbReference type="ChEBI" id="CHEBI:30616"/>
    </ligand>
</feature>
<keyword evidence="8" id="KW-0464">Manganese</keyword>
<reference evidence="9" key="1">
    <citation type="submission" date="2023-08" db="EMBL/GenBank/DDBJ databases">
        <authorList>
            <person name="Messyasz A."/>
            <person name="Mannisto M.K."/>
            <person name="Kerkhof L.J."/>
            <person name="Haggblom M."/>
        </authorList>
    </citation>
    <scope>NUCLEOTIDE SEQUENCE</scope>
    <source>
        <strain evidence="9">X5P6</strain>
    </source>
</reference>
<feature type="binding site" evidence="8">
    <location>
        <position position="142"/>
    </location>
    <ligand>
        <name>ATP</name>
        <dbReference type="ChEBI" id="CHEBI:30616"/>
    </ligand>
</feature>
<dbReference type="KEGG" id="tpsc:RBB77_01935"/>
<dbReference type="Pfam" id="PF02696">
    <property type="entry name" value="SelO"/>
    <property type="match status" value="1"/>
</dbReference>
<dbReference type="RefSeq" id="WP_353064509.1">
    <property type="nucleotide sequence ID" value="NZ_CP132942.1"/>
</dbReference>
<accession>A0AAU7ZRR4</accession>
<comment type="similarity">
    <text evidence="1 8">Belongs to the SELO family.</text>
</comment>
<feature type="binding site" evidence="8">
    <location>
        <position position="200"/>
    </location>
    <ligand>
        <name>ATP</name>
        <dbReference type="ChEBI" id="CHEBI:30616"/>
    </ligand>
</feature>
<gene>
    <name evidence="8" type="primary">ydiU</name>
    <name evidence="8" type="synonym">selO</name>
    <name evidence="9" type="ORF">RBB77_01935</name>
</gene>
<name>A0AAU7ZRR4_9BACT</name>
<feature type="binding site" evidence="8">
    <location>
        <position position="143"/>
    </location>
    <ligand>
        <name>ATP</name>
        <dbReference type="ChEBI" id="CHEBI:30616"/>
    </ligand>
</feature>
<evidence type="ECO:0000256" key="2">
    <source>
        <dbReference type="ARBA" id="ARBA00022679"/>
    </source>
</evidence>
<sequence>MSSPDLPAMALPDTSNSDRQAVRLSFDNTYAKLPERFYARVNPTPVAAPRLVKLNLELARSLKLDPHALASEQGVQILAGNRIAEGSEPLALAYAGHQFGYFVPQLGDGRANLLGELMGPDGVRYDIQLKGSGPTPFSRRGDGRAALGPVLREYIVSEAMAALGVPTTRALAAVTTGERVFRETVLPGAVLTRVATSHLRVGTFQYFAAQGDTEATRSLADYAIARHYPQAAARKRPYRALLDGVITRQAHLVAQWMLFGFIHGVMNTDNTSISGETIDYGPCAFMEAYEPDKVFSSIDHQGRYAYSNQPRAALWNLTRLAETLLPILESEEGSESTAITSANEALAAFDLMFAAARAAGLRRKLGLFTELEGDAALVEDLMQRMATNGADFTLTFRRLCDAVAGPQGDEEVRSQFADGGAYDSWAAQWRRRLGKEPVSAEARATAMRLANPAYIPRNHVVEEALDAAVERRDFQPFEDLLKILSHPYEERPGLERYVTPASPEECVRQTFCGT</sequence>
<keyword evidence="5 8" id="KW-0547">Nucleotide-binding</keyword>
<comment type="catalytic activity">
    <reaction evidence="8">
        <text>L-seryl-[protein] + ATP = 3-O-(5'-adenylyl)-L-seryl-[protein] + diphosphate</text>
        <dbReference type="Rhea" id="RHEA:58120"/>
        <dbReference type="Rhea" id="RHEA-COMP:9863"/>
        <dbReference type="Rhea" id="RHEA-COMP:15073"/>
        <dbReference type="ChEBI" id="CHEBI:29999"/>
        <dbReference type="ChEBI" id="CHEBI:30616"/>
        <dbReference type="ChEBI" id="CHEBI:33019"/>
        <dbReference type="ChEBI" id="CHEBI:142516"/>
        <dbReference type="EC" id="2.7.7.108"/>
    </reaction>
</comment>
<dbReference type="HAMAP" id="MF_00692">
    <property type="entry name" value="SelO"/>
    <property type="match status" value="1"/>
</dbReference>
<feature type="binding site" evidence="8">
    <location>
        <position position="279"/>
    </location>
    <ligand>
        <name>ATP</name>
        <dbReference type="ChEBI" id="CHEBI:30616"/>
    </ligand>
</feature>
<dbReference type="EC" id="2.7.7.108" evidence="8"/>
<dbReference type="NCBIfam" id="NF000658">
    <property type="entry name" value="PRK00029.1"/>
    <property type="match status" value="1"/>
</dbReference>
<evidence type="ECO:0000256" key="6">
    <source>
        <dbReference type="ARBA" id="ARBA00022840"/>
    </source>
</evidence>
<keyword evidence="6 8" id="KW-0067">ATP-binding</keyword>
<feature type="binding site" evidence="8">
    <location>
        <position position="193"/>
    </location>
    <ligand>
        <name>ATP</name>
        <dbReference type="ChEBI" id="CHEBI:30616"/>
    </ligand>
</feature>
<keyword evidence="3 8" id="KW-0548">Nucleotidyltransferase</keyword>
<organism evidence="9">
    <name type="scientific">Tunturiibacter psychrotolerans</name>
    <dbReference type="NCBI Taxonomy" id="3069686"/>
    <lineage>
        <taxon>Bacteria</taxon>
        <taxon>Pseudomonadati</taxon>
        <taxon>Acidobacteriota</taxon>
        <taxon>Terriglobia</taxon>
        <taxon>Terriglobales</taxon>
        <taxon>Acidobacteriaceae</taxon>
        <taxon>Tunturiibacter</taxon>
    </lineage>
</organism>
<evidence type="ECO:0000313" key="9">
    <source>
        <dbReference type="EMBL" id="XCB33668.1"/>
    </source>
</evidence>
<comment type="catalytic activity">
    <reaction evidence="8">
        <text>L-threonyl-[protein] + ATP = 3-O-(5'-adenylyl)-L-threonyl-[protein] + diphosphate</text>
        <dbReference type="Rhea" id="RHEA:54292"/>
        <dbReference type="Rhea" id="RHEA-COMP:11060"/>
        <dbReference type="Rhea" id="RHEA-COMP:13847"/>
        <dbReference type="ChEBI" id="CHEBI:30013"/>
        <dbReference type="ChEBI" id="CHEBI:30616"/>
        <dbReference type="ChEBI" id="CHEBI:33019"/>
        <dbReference type="ChEBI" id="CHEBI:138113"/>
        <dbReference type="EC" id="2.7.7.108"/>
    </reaction>
</comment>
<comment type="catalytic activity">
    <reaction evidence="8">
        <text>L-tyrosyl-[protein] + ATP = O-(5'-adenylyl)-L-tyrosyl-[protein] + diphosphate</text>
        <dbReference type="Rhea" id="RHEA:54288"/>
        <dbReference type="Rhea" id="RHEA-COMP:10136"/>
        <dbReference type="Rhea" id="RHEA-COMP:13846"/>
        <dbReference type="ChEBI" id="CHEBI:30616"/>
        <dbReference type="ChEBI" id="CHEBI:33019"/>
        <dbReference type="ChEBI" id="CHEBI:46858"/>
        <dbReference type="ChEBI" id="CHEBI:83624"/>
        <dbReference type="EC" id="2.7.7.108"/>
    </reaction>
</comment>
<dbReference type="GO" id="GO:0000287">
    <property type="term" value="F:magnesium ion binding"/>
    <property type="evidence" value="ECO:0007669"/>
    <property type="project" value="UniProtKB-UniRule"/>
</dbReference>
<keyword evidence="2 8" id="KW-0808">Transferase</keyword>
<dbReference type="GO" id="GO:0030145">
    <property type="term" value="F:manganese ion binding"/>
    <property type="evidence" value="ECO:0007669"/>
    <property type="project" value="UniProtKB-UniRule"/>
</dbReference>
<evidence type="ECO:0000256" key="3">
    <source>
        <dbReference type="ARBA" id="ARBA00022695"/>
    </source>
</evidence>
<comment type="catalytic activity">
    <reaction evidence="8">
        <text>L-histidyl-[protein] + UTP = N(tele)-(5'-uridylyl)-L-histidyl-[protein] + diphosphate</text>
        <dbReference type="Rhea" id="RHEA:83891"/>
        <dbReference type="Rhea" id="RHEA-COMP:9745"/>
        <dbReference type="Rhea" id="RHEA-COMP:20239"/>
        <dbReference type="ChEBI" id="CHEBI:29979"/>
        <dbReference type="ChEBI" id="CHEBI:33019"/>
        <dbReference type="ChEBI" id="CHEBI:46398"/>
        <dbReference type="ChEBI" id="CHEBI:233474"/>
    </reaction>
</comment>
<evidence type="ECO:0000256" key="7">
    <source>
        <dbReference type="ARBA" id="ARBA00022842"/>
    </source>
</evidence>
<comment type="catalytic activity">
    <reaction evidence="8">
        <text>L-tyrosyl-[protein] + UTP = O-(5'-uridylyl)-L-tyrosyl-[protein] + diphosphate</text>
        <dbReference type="Rhea" id="RHEA:83887"/>
        <dbReference type="Rhea" id="RHEA-COMP:10136"/>
        <dbReference type="Rhea" id="RHEA-COMP:20238"/>
        <dbReference type="ChEBI" id="CHEBI:33019"/>
        <dbReference type="ChEBI" id="CHEBI:46398"/>
        <dbReference type="ChEBI" id="CHEBI:46858"/>
        <dbReference type="ChEBI" id="CHEBI:90602"/>
    </reaction>
</comment>
<feature type="binding site" evidence="8">
    <location>
        <position position="107"/>
    </location>
    <ligand>
        <name>ATP</name>
        <dbReference type="ChEBI" id="CHEBI:30616"/>
    </ligand>
</feature>
<dbReference type="GO" id="GO:0005524">
    <property type="term" value="F:ATP binding"/>
    <property type="evidence" value="ECO:0007669"/>
    <property type="project" value="UniProtKB-UniRule"/>
</dbReference>
<evidence type="ECO:0000256" key="1">
    <source>
        <dbReference type="ARBA" id="ARBA00009747"/>
    </source>
</evidence>
<dbReference type="GO" id="GO:0070733">
    <property type="term" value="F:AMPylase activity"/>
    <property type="evidence" value="ECO:0007669"/>
    <property type="project" value="UniProtKB-EC"/>
</dbReference>
<keyword evidence="4 8" id="KW-0479">Metal-binding</keyword>
<feature type="binding site" evidence="8">
    <location>
        <position position="279"/>
    </location>
    <ligand>
        <name>Mg(2+)</name>
        <dbReference type="ChEBI" id="CHEBI:18420"/>
    </ligand>
</feature>